<reference evidence="7 8" key="1">
    <citation type="journal article" date="2018" name="Nat. Ecol. Evol.">
        <title>Genomic signatures of mitonuclear coevolution across populations of Tigriopus californicus.</title>
        <authorList>
            <person name="Barreto F.S."/>
            <person name="Watson E.T."/>
            <person name="Lima T.G."/>
            <person name="Willett C.S."/>
            <person name="Edmands S."/>
            <person name="Li W."/>
            <person name="Burton R.S."/>
        </authorList>
    </citation>
    <scope>NUCLEOTIDE SEQUENCE [LARGE SCALE GENOMIC DNA]</scope>
    <source>
        <strain evidence="7 8">San Diego</strain>
    </source>
</reference>
<dbReference type="Pfam" id="PF05485">
    <property type="entry name" value="THAP"/>
    <property type="match status" value="1"/>
</dbReference>
<protein>
    <recommendedName>
        <fullName evidence="6">THAP-type domain-containing protein</fullName>
    </recommendedName>
</protein>
<evidence type="ECO:0000256" key="2">
    <source>
        <dbReference type="ARBA" id="ARBA00022771"/>
    </source>
</evidence>
<evidence type="ECO:0000259" key="6">
    <source>
        <dbReference type="PROSITE" id="PS50950"/>
    </source>
</evidence>
<keyword evidence="2 5" id="KW-0863">Zinc-finger</keyword>
<feature type="domain" description="THAP-type" evidence="6">
    <location>
        <begin position="11"/>
        <end position="95"/>
    </location>
</feature>
<dbReference type="InterPro" id="IPR006612">
    <property type="entry name" value="THAP_Znf"/>
</dbReference>
<organism evidence="7 8">
    <name type="scientific">Tigriopus californicus</name>
    <name type="common">Marine copepod</name>
    <dbReference type="NCBI Taxonomy" id="6832"/>
    <lineage>
        <taxon>Eukaryota</taxon>
        <taxon>Metazoa</taxon>
        <taxon>Ecdysozoa</taxon>
        <taxon>Arthropoda</taxon>
        <taxon>Crustacea</taxon>
        <taxon>Multicrustacea</taxon>
        <taxon>Hexanauplia</taxon>
        <taxon>Copepoda</taxon>
        <taxon>Harpacticoida</taxon>
        <taxon>Harpacticidae</taxon>
        <taxon>Tigriopus</taxon>
    </lineage>
</organism>
<keyword evidence="8" id="KW-1185">Reference proteome</keyword>
<sequence>MNKAEKRRSVQRGLSCCVYNCNSKYLEARRLGISFFSFSVKNLEQRELWRKAVCQFHPLGEDWYPAKYSRICALHFVNQERSPTRTHPSYVPTIFSCDTTPASRKKYRPRIKKINIASVDIDDIEHESGDESFDPLELSLSAEVACQTESCEVGTDPLVGMMFCERICDHSAPSVGTQCNLPRLRVK</sequence>
<evidence type="ECO:0000256" key="1">
    <source>
        <dbReference type="ARBA" id="ARBA00022723"/>
    </source>
</evidence>
<dbReference type="GO" id="GO:0008270">
    <property type="term" value="F:zinc ion binding"/>
    <property type="evidence" value="ECO:0007669"/>
    <property type="project" value="UniProtKB-KW"/>
</dbReference>
<dbReference type="OMA" id="MFCERIC"/>
<dbReference type="PANTHER" id="PTHR46600">
    <property type="entry name" value="THAP DOMAIN-CONTAINING"/>
    <property type="match status" value="1"/>
</dbReference>
<name>A0A553PTA3_TIGCA</name>
<evidence type="ECO:0000256" key="5">
    <source>
        <dbReference type="PROSITE-ProRule" id="PRU00309"/>
    </source>
</evidence>
<dbReference type="InterPro" id="IPR026516">
    <property type="entry name" value="THAP1/10"/>
</dbReference>
<dbReference type="PROSITE" id="PS50950">
    <property type="entry name" value="ZF_THAP"/>
    <property type="match status" value="1"/>
</dbReference>
<evidence type="ECO:0000256" key="3">
    <source>
        <dbReference type="ARBA" id="ARBA00022833"/>
    </source>
</evidence>
<gene>
    <name evidence="7" type="ORF">TCAL_07756</name>
</gene>
<comment type="caution">
    <text evidence="7">The sequence shown here is derived from an EMBL/GenBank/DDBJ whole genome shotgun (WGS) entry which is preliminary data.</text>
</comment>
<dbReference type="PANTHER" id="PTHR46600:SF11">
    <property type="entry name" value="THAP DOMAIN-CONTAINING PROTEIN 10"/>
    <property type="match status" value="1"/>
</dbReference>
<dbReference type="Proteomes" id="UP000318571">
    <property type="component" value="Chromosome 12"/>
</dbReference>
<dbReference type="SMART" id="SM00980">
    <property type="entry name" value="THAP"/>
    <property type="match status" value="1"/>
</dbReference>
<keyword evidence="4 5" id="KW-0238">DNA-binding</keyword>
<accession>A0A553PTA3</accession>
<dbReference type="EMBL" id="VCGU01000001">
    <property type="protein sequence ID" value="TRY80894.1"/>
    <property type="molecule type" value="Genomic_DNA"/>
</dbReference>
<evidence type="ECO:0000313" key="7">
    <source>
        <dbReference type="EMBL" id="TRY80894.1"/>
    </source>
</evidence>
<dbReference type="AlphaFoldDB" id="A0A553PTA3"/>
<keyword evidence="1" id="KW-0479">Metal-binding</keyword>
<evidence type="ECO:0000256" key="4">
    <source>
        <dbReference type="ARBA" id="ARBA00023125"/>
    </source>
</evidence>
<dbReference type="GO" id="GO:0043565">
    <property type="term" value="F:sequence-specific DNA binding"/>
    <property type="evidence" value="ECO:0007669"/>
    <property type="project" value="InterPro"/>
</dbReference>
<proteinExistence type="predicted"/>
<keyword evidence="3" id="KW-0862">Zinc</keyword>
<dbReference type="SUPFAM" id="SSF57716">
    <property type="entry name" value="Glucocorticoid receptor-like (DNA-binding domain)"/>
    <property type="match status" value="1"/>
</dbReference>
<evidence type="ECO:0000313" key="8">
    <source>
        <dbReference type="Proteomes" id="UP000318571"/>
    </source>
</evidence>